<name>A0A422MXU7_TRYRA</name>
<comment type="caution">
    <text evidence="2">The sequence shown here is derived from an EMBL/GenBank/DDBJ whole genome shotgun (WGS) entry which is preliminary data.</text>
</comment>
<evidence type="ECO:0008006" key="4">
    <source>
        <dbReference type="Google" id="ProtNLM"/>
    </source>
</evidence>
<protein>
    <recommendedName>
        <fullName evidence="4">Secreted protein</fullName>
    </recommendedName>
</protein>
<feature type="signal peptide" evidence="1">
    <location>
        <begin position="1"/>
        <end position="28"/>
    </location>
</feature>
<accession>A0A422MXU7</accession>
<keyword evidence="1" id="KW-0732">Signal</keyword>
<reference evidence="2 3" key="1">
    <citation type="journal article" date="2018" name="BMC Genomics">
        <title>Genomic comparison of Trypanosoma conorhini and Trypanosoma rangeli to Trypanosoma cruzi strains of high and low virulence.</title>
        <authorList>
            <person name="Bradwell K.R."/>
            <person name="Koparde V.N."/>
            <person name="Matveyev A.V."/>
            <person name="Serrano M.G."/>
            <person name="Alves J.M."/>
            <person name="Parikh H."/>
            <person name="Huang B."/>
            <person name="Lee V."/>
            <person name="Espinosa-Alvarez O."/>
            <person name="Ortiz P.A."/>
            <person name="Costa-Martins A.G."/>
            <person name="Teixeira M.M."/>
            <person name="Buck G.A."/>
        </authorList>
    </citation>
    <scope>NUCLEOTIDE SEQUENCE [LARGE SCALE GENOMIC DNA]</scope>
    <source>
        <strain evidence="2 3">AM80</strain>
    </source>
</reference>
<sequence>MARGFSSFALVFCPFPAAVSLCVPAASAVRRYEARARSPSRCLCAWRMMHSIQYSLRALCMTGDNGQHALPADDARDGLCFSPLPTRTLISSFAAAAAAMPWWWWRREEEEGGGVPLLPRMMRGNGITIGRRLAQVDDAMPCAYYLNCYSYY</sequence>
<dbReference type="EMBL" id="MKGL01000497">
    <property type="protein sequence ID" value="RNE98058.1"/>
    <property type="molecule type" value="Genomic_DNA"/>
</dbReference>
<organism evidence="2 3">
    <name type="scientific">Trypanosoma rangeli</name>
    <dbReference type="NCBI Taxonomy" id="5698"/>
    <lineage>
        <taxon>Eukaryota</taxon>
        <taxon>Discoba</taxon>
        <taxon>Euglenozoa</taxon>
        <taxon>Kinetoplastea</taxon>
        <taxon>Metakinetoplastina</taxon>
        <taxon>Trypanosomatida</taxon>
        <taxon>Trypanosomatidae</taxon>
        <taxon>Trypanosoma</taxon>
        <taxon>Herpetosoma</taxon>
    </lineage>
</organism>
<dbReference type="Proteomes" id="UP000283634">
    <property type="component" value="Unassembled WGS sequence"/>
</dbReference>
<feature type="chain" id="PRO_5019011891" description="Secreted protein" evidence="1">
    <location>
        <begin position="29"/>
        <end position="152"/>
    </location>
</feature>
<evidence type="ECO:0000313" key="3">
    <source>
        <dbReference type="Proteomes" id="UP000283634"/>
    </source>
</evidence>
<dbReference type="RefSeq" id="XP_029234443.1">
    <property type="nucleotide sequence ID" value="XM_029385700.1"/>
</dbReference>
<evidence type="ECO:0000313" key="2">
    <source>
        <dbReference type="EMBL" id="RNE98058.1"/>
    </source>
</evidence>
<proteinExistence type="predicted"/>
<keyword evidence="3" id="KW-1185">Reference proteome</keyword>
<dbReference type="GeneID" id="40332924"/>
<gene>
    <name evidence="2" type="ORF">TraAM80_08991</name>
</gene>
<dbReference type="AlphaFoldDB" id="A0A422MXU7"/>
<evidence type="ECO:0000256" key="1">
    <source>
        <dbReference type="SAM" id="SignalP"/>
    </source>
</evidence>